<reference evidence="18 19" key="1">
    <citation type="journal article" date="2023" name="BMC Biol.">
        <title>The compact genome of the sponge Oopsacas minuta (Hexactinellida) is lacking key metazoan core genes.</title>
        <authorList>
            <person name="Santini S."/>
            <person name="Schenkelaars Q."/>
            <person name="Jourda C."/>
            <person name="Duchesne M."/>
            <person name="Belahbib H."/>
            <person name="Rocher C."/>
            <person name="Selva M."/>
            <person name="Riesgo A."/>
            <person name="Vervoort M."/>
            <person name="Leys S.P."/>
            <person name="Kodjabachian L."/>
            <person name="Le Bivic A."/>
            <person name="Borchiellini C."/>
            <person name="Claverie J.M."/>
            <person name="Renard E."/>
        </authorList>
    </citation>
    <scope>NUCLEOTIDE SEQUENCE [LARGE SCALE GENOMIC DNA]</scope>
    <source>
        <strain evidence="18">SPO-2</strain>
    </source>
</reference>
<evidence type="ECO:0000259" key="13">
    <source>
        <dbReference type="PROSITE" id="PS50016"/>
    </source>
</evidence>
<keyword evidence="3" id="KW-0677">Repeat</keyword>
<feature type="compositionally biased region" description="Polar residues" evidence="11">
    <location>
        <begin position="1955"/>
        <end position="1965"/>
    </location>
</feature>
<feature type="domain" description="C2H2-type" evidence="14">
    <location>
        <begin position="148"/>
        <end position="173"/>
    </location>
</feature>
<feature type="domain" description="Bromo" evidence="12">
    <location>
        <begin position="718"/>
        <end position="788"/>
    </location>
</feature>
<comment type="subcellular location">
    <subcellularLocation>
        <location evidence="1">Nucleus</location>
    </subcellularLocation>
</comment>
<dbReference type="GO" id="GO:0008270">
    <property type="term" value="F:zinc ion binding"/>
    <property type="evidence" value="ECO:0007669"/>
    <property type="project" value="UniProtKB-KW"/>
</dbReference>
<feature type="region of interest" description="Disordered" evidence="11">
    <location>
        <begin position="233"/>
        <end position="265"/>
    </location>
</feature>
<dbReference type="InterPro" id="IPR034732">
    <property type="entry name" value="EPHD"/>
</dbReference>
<dbReference type="Gene3D" id="3.90.70.200">
    <property type="entry name" value="Plus-3 domain"/>
    <property type="match status" value="1"/>
</dbReference>
<dbReference type="PROSITE" id="PS50014">
    <property type="entry name" value="BROMODOMAIN_2"/>
    <property type="match status" value="1"/>
</dbReference>
<feature type="compositionally biased region" description="Polar residues" evidence="11">
    <location>
        <begin position="238"/>
        <end position="251"/>
    </location>
</feature>
<feature type="compositionally biased region" description="Polar residues" evidence="11">
    <location>
        <begin position="983"/>
        <end position="997"/>
    </location>
</feature>
<feature type="compositionally biased region" description="Basic and acidic residues" evidence="11">
    <location>
        <begin position="965"/>
        <end position="978"/>
    </location>
</feature>
<evidence type="ECO:0000256" key="10">
    <source>
        <dbReference type="SAM" id="Coils"/>
    </source>
</evidence>
<dbReference type="SUPFAM" id="SSF47370">
    <property type="entry name" value="Bromodomain"/>
    <property type="match status" value="1"/>
</dbReference>
<dbReference type="GO" id="GO:0006357">
    <property type="term" value="P:regulation of transcription by RNA polymerase II"/>
    <property type="evidence" value="ECO:0007669"/>
    <property type="project" value="TreeGrafter"/>
</dbReference>
<dbReference type="EMBL" id="JAKMXF010000302">
    <property type="protein sequence ID" value="KAI6651652.1"/>
    <property type="molecule type" value="Genomic_DNA"/>
</dbReference>
<dbReference type="Proteomes" id="UP001165289">
    <property type="component" value="Unassembled WGS sequence"/>
</dbReference>
<dbReference type="PANTHER" id="PTHR13793:SF107">
    <property type="entry name" value="BROMODOMAIN-CONTAINING PROTEIN HOMOLOG"/>
    <property type="match status" value="1"/>
</dbReference>
<dbReference type="InterPro" id="IPR013083">
    <property type="entry name" value="Znf_RING/FYVE/PHD"/>
</dbReference>
<gene>
    <name evidence="18" type="ORF">LOD99_4900</name>
</gene>
<evidence type="ECO:0000256" key="7">
    <source>
        <dbReference type="ARBA" id="ARBA00023242"/>
    </source>
</evidence>
<feature type="region of interest" description="Disordered" evidence="11">
    <location>
        <begin position="1955"/>
        <end position="1974"/>
    </location>
</feature>
<dbReference type="SMART" id="SM00297">
    <property type="entry name" value="BROMO"/>
    <property type="match status" value="1"/>
</dbReference>
<evidence type="ECO:0000256" key="9">
    <source>
        <dbReference type="PROSITE-ProRule" id="PRU00042"/>
    </source>
</evidence>
<dbReference type="PROSITE" id="PS50157">
    <property type="entry name" value="ZINC_FINGER_C2H2_2"/>
    <property type="match status" value="1"/>
</dbReference>
<feature type="domain" description="Plus3" evidence="16">
    <location>
        <begin position="1603"/>
        <end position="1734"/>
    </location>
</feature>
<protein>
    <submittedName>
        <fullName evidence="18">Peregrin</fullName>
    </submittedName>
</protein>
<evidence type="ECO:0000256" key="6">
    <source>
        <dbReference type="ARBA" id="ARBA00023117"/>
    </source>
</evidence>
<evidence type="ECO:0000256" key="2">
    <source>
        <dbReference type="ARBA" id="ARBA00022723"/>
    </source>
</evidence>
<dbReference type="CDD" id="cd15572">
    <property type="entry name" value="PHD_BRPF"/>
    <property type="match status" value="1"/>
</dbReference>
<organism evidence="18 19">
    <name type="scientific">Oopsacas minuta</name>
    <dbReference type="NCBI Taxonomy" id="111878"/>
    <lineage>
        <taxon>Eukaryota</taxon>
        <taxon>Metazoa</taxon>
        <taxon>Porifera</taxon>
        <taxon>Hexactinellida</taxon>
        <taxon>Hexasterophora</taxon>
        <taxon>Lyssacinosida</taxon>
        <taxon>Leucopsacidae</taxon>
        <taxon>Oopsacas</taxon>
    </lineage>
</organism>
<feature type="region of interest" description="Disordered" evidence="11">
    <location>
        <begin position="542"/>
        <end position="575"/>
    </location>
</feature>
<keyword evidence="5" id="KW-0862">Zinc</keyword>
<feature type="domain" description="PHD-type" evidence="13">
    <location>
        <begin position="371"/>
        <end position="421"/>
    </location>
</feature>
<feature type="domain" description="PHD-type" evidence="17">
    <location>
        <begin position="425"/>
        <end position="539"/>
    </location>
</feature>
<feature type="compositionally biased region" description="Acidic residues" evidence="11">
    <location>
        <begin position="1577"/>
        <end position="1586"/>
    </location>
</feature>
<evidence type="ECO:0000259" key="12">
    <source>
        <dbReference type="PROSITE" id="PS50014"/>
    </source>
</evidence>
<feature type="compositionally biased region" description="Basic and acidic residues" evidence="11">
    <location>
        <begin position="554"/>
        <end position="569"/>
    </location>
</feature>
<evidence type="ECO:0000259" key="17">
    <source>
        <dbReference type="PROSITE" id="PS51805"/>
    </source>
</evidence>
<feature type="region of interest" description="Disordered" evidence="11">
    <location>
        <begin position="896"/>
        <end position="1039"/>
    </location>
</feature>
<proteinExistence type="predicted"/>
<dbReference type="PROSITE" id="PS51360">
    <property type="entry name" value="PLUS3"/>
    <property type="match status" value="1"/>
</dbReference>
<feature type="domain" description="PWWP" evidence="15">
    <location>
        <begin position="1186"/>
        <end position="1264"/>
    </location>
</feature>
<dbReference type="InterPro" id="IPR050701">
    <property type="entry name" value="Histone_Mod_Regulator"/>
</dbReference>
<feature type="compositionally biased region" description="Basic and acidic residues" evidence="11">
    <location>
        <begin position="1506"/>
        <end position="1516"/>
    </location>
</feature>
<feature type="region of interest" description="Disordered" evidence="11">
    <location>
        <begin position="1284"/>
        <end position="1429"/>
    </location>
</feature>
<keyword evidence="10" id="KW-0175">Coiled coil</keyword>
<keyword evidence="6 8" id="KW-0103">Bromodomain</keyword>
<dbReference type="InterPro" id="IPR011011">
    <property type="entry name" value="Znf_FYVE_PHD"/>
</dbReference>
<dbReference type="Pfam" id="PF00439">
    <property type="entry name" value="Bromodomain"/>
    <property type="match status" value="1"/>
</dbReference>
<feature type="region of interest" description="Disordered" evidence="11">
    <location>
        <begin position="817"/>
        <end position="838"/>
    </location>
</feature>
<dbReference type="GO" id="GO:0005634">
    <property type="term" value="C:nucleus"/>
    <property type="evidence" value="ECO:0007669"/>
    <property type="project" value="UniProtKB-SubCell"/>
</dbReference>
<dbReference type="PROSITE" id="PS50016">
    <property type="entry name" value="ZF_PHD_2"/>
    <property type="match status" value="1"/>
</dbReference>
<dbReference type="Pfam" id="PF00855">
    <property type="entry name" value="PWWP"/>
    <property type="match status" value="1"/>
</dbReference>
<dbReference type="FunFam" id="3.30.40.10:FF:000008">
    <property type="entry name" value="Bromodomain containing 1, isoform CRA_a"/>
    <property type="match status" value="1"/>
</dbReference>
<dbReference type="InterPro" id="IPR019786">
    <property type="entry name" value="Zinc_finger_PHD-type_CS"/>
</dbReference>
<comment type="caution">
    <text evidence="18">The sequence shown here is derived from an EMBL/GenBank/DDBJ whole genome shotgun (WGS) entry which is preliminary data.</text>
</comment>
<evidence type="ECO:0000256" key="4">
    <source>
        <dbReference type="ARBA" id="ARBA00022771"/>
    </source>
</evidence>
<feature type="compositionally biased region" description="Polar residues" evidence="11">
    <location>
        <begin position="15"/>
        <end position="41"/>
    </location>
</feature>
<dbReference type="CDD" id="cd15670">
    <property type="entry name" value="ePHD_BRPF"/>
    <property type="match status" value="1"/>
</dbReference>
<dbReference type="InterPro" id="IPR004343">
    <property type="entry name" value="Plus-3_dom"/>
</dbReference>
<feature type="region of interest" description="Disordered" evidence="11">
    <location>
        <begin position="1562"/>
        <end position="1587"/>
    </location>
</feature>
<dbReference type="Pfam" id="PF03126">
    <property type="entry name" value="Plus-3"/>
    <property type="match status" value="1"/>
</dbReference>
<feature type="region of interest" description="Disordered" evidence="11">
    <location>
        <begin position="1457"/>
        <end position="1549"/>
    </location>
</feature>
<evidence type="ECO:0000256" key="1">
    <source>
        <dbReference type="ARBA" id="ARBA00004123"/>
    </source>
</evidence>
<dbReference type="Pfam" id="PF10513">
    <property type="entry name" value="EPL1"/>
    <property type="match status" value="1"/>
</dbReference>
<dbReference type="GO" id="GO:0003677">
    <property type="term" value="F:DNA binding"/>
    <property type="evidence" value="ECO:0007669"/>
    <property type="project" value="InterPro"/>
</dbReference>
<keyword evidence="2" id="KW-0479">Metal-binding</keyword>
<dbReference type="InterPro" id="IPR036427">
    <property type="entry name" value="Bromodomain-like_sf"/>
</dbReference>
<feature type="compositionally biased region" description="Basic residues" evidence="11">
    <location>
        <begin position="1005"/>
        <end position="1014"/>
    </location>
</feature>
<dbReference type="SMART" id="SM00719">
    <property type="entry name" value="Plus3"/>
    <property type="match status" value="1"/>
</dbReference>
<feature type="compositionally biased region" description="Polar residues" evidence="11">
    <location>
        <begin position="1106"/>
        <end position="1125"/>
    </location>
</feature>
<dbReference type="InterPro" id="IPR001965">
    <property type="entry name" value="Znf_PHD"/>
</dbReference>
<dbReference type="SUPFAM" id="SSF159042">
    <property type="entry name" value="Plus3-like"/>
    <property type="match status" value="1"/>
</dbReference>
<feature type="compositionally biased region" description="Low complexity" evidence="11">
    <location>
        <begin position="930"/>
        <end position="957"/>
    </location>
</feature>
<dbReference type="SUPFAM" id="SSF63748">
    <property type="entry name" value="Tudor/PWWP/MBT"/>
    <property type="match status" value="1"/>
</dbReference>
<dbReference type="InterPro" id="IPR019542">
    <property type="entry name" value="Enhancer_polycomb-like_N"/>
</dbReference>
<feature type="compositionally biased region" description="Low complexity" evidence="11">
    <location>
        <begin position="1"/>
        <end position="14"/>
    </location>
</feature>
<evidence type="ECO:0000259" key="15">
    <source>
        <dbReference type="PROSITE" id="PS50812"/>
    </source>
</evidence>
<feature type="compositionally biased region" description="Basic and acidic residues" evidence="11">
    <location>
        <begin position="1468"/>
        <end position="1499"/>
    </location>
</feature>
<dbReference type="Pfam" id="PF13832">
    <property type="entry name" value="zf-HC5HC2H_2"/>
    <property type="match status" value="1"/>
</dbReference>
<feature type="region of interest" description="Disordered" evidence="11">
    <location>
        <begin position="1106"/>
        <end position="1139"/>
    </location>
</feature>
<accession>A0AAV7JS91</accession>
<evidence type="ECO:0000259" key="14">
    <source>
        <dbReference type="PROSITE" id="PS50157"/>
    </source>
</evidence>
<dbReference type="Pfam" id="PF13831">
    <property type="entry name" value="PHD_2"/>
    <property type="match status" value="1"/>
</dbReference>
<dbReference type="Gene3D" id="3.30.40.10">
    <property type="entry name" value="Zinc/RING finger domain, C3HC4 (zinc finger)"/>
    <property type="match status" value="2"/>
</dbReference>
<dbReference type="Gene3D" id="1.20.920.10">
    <property type="entry name" value="Bromodomain-like"/>
    <property type="match status" value="1"/>
</dbReference>
<feature type="compositionally biased region" description="Polar residues" evidence="11">
    <location>
        <begin position="1399"/>
        <end position="1408"/>
    </location>
</feature>
<dbReference type="PROSITE" id="PS00028">
    <property type="entry name" value="ZINC_FINGER_C2H2_1"/>
    <property type="match status" value="1"/>
</dbReference>
<evidence type="ECO:0000256" key="11">
    <source>
        <dbReference type="SAM" id="MobiDB-lite"/>
    </source>
</evidence>
<dbReference type="Gene3D" id="2.30.30.140">
    <property type="match status" value="1"/>
</dbReference>
<dbReference type="CDD" id="cd05839">
    <property type="entry name" value="PWWP_BRPF"/>
    <property type="match status" value="1"/>
</dbReference>
<dbReference type="InterPro" id="IPR013087">
    <property type="entry name" value="Znf_C2H2_type"/>
</dbReference>
<dbReference type="PANTHER" id="PTHR13793">
    <property type="entry name" value="PHD FINGER PROTEINS"/>
    <property type="match status" value="1"/>
</dbReference>
<evidence type="ECO:0000256" key="8">
    <source>
        <dbReference type="PROSITE-ProRule" id="PRU00035"/>
    </source>
</evidence>
<name>A0AAV7JS91_9METZ</name>
<keyword evidence="7" id="KW-0539">Nucleus</keyword>
<sequence length="1974" mass="225623">MLSNVPNNVSLSNSMTSGDPTNSPDDPQTPTCSLQNTTNSIGIGDKFQRENLSDLSETECDNSCQRNKSCPQLETHLALPLPSSSLVNANVSCIIPTGNGVTKVKLKRGRKPKNLEPLISASGPFTIPLRDQISEISRTFREQPGPPYRCPLCLKIYFSYSGVLYHLRNNTHSEAAVLENRKKMARSRRKPKTSAEGQKFAEVEIENEIYKLPFEKFINFEVTDVPPSPLTPKISTICMPNQTSPAKNSPKTLRGQYSPDKAPPPEASFKLVIERDHIRHGATMPLNYIQYIEKTSEDMAMFVEYEMDEEDIAWLSLINDKRNIEDIPTISYDLFELIMDKFEKVCVFETSADGTVPNQNSFDPLNNIDENAVCSICSDGEAQNTNMILFCDMCNIPVHQECYGVPYIPEGQWLCRRCQLSPSCGVECVLCPNKPGAFKQTDDGRWSHVICALWIPEVQFANPVFLEPIDGLKNIPPARWKLLCYICGLKGPCIQCSRQNCYLAFHVTCAQDSSLYMRIEALDEIGGTLRKLAYCVNHGPDSIHKRGRKKIPRRLSEHDKDKEGTENKKNVGRPKKQLNIPLPLPTISVPKIPDAKINEIVQNVELQDKEDIVDKLKHYWMLKRHMRNGVPLIRRLASITQQKLNHQDLSIEELTELKEKFFLLRRVRTDLEKVRMLVQLTYKRERVKREKAKVLHQSIELELVPLHRLMSLVLEKLIERDVAKIFTQPVDIKDVPDYGEVVRDPIDISTVKEKLENFDYLDVEMFTKDIYKIWENAKCYNKEESVYTRAANRMEKFTEVLFNWLDQKSIETNIDSRTGFLRKSPPQRKNGKPADEYLHLSPDDQVRQLQDKLDETRAILSSAVTRKALVRNFKEQISTLVSEYGLKDVNFEHKFSESDSVATEPGKVETPTPNKKRRRVEIDTTPSDIRASLRMTAARRAALSSARLNSSESNPPSSLNPPSPDMKRVRQDSEKEYSVQEPLPSSQETVTTNVSSDKGSLRSNSSKKKKRHAYYYRLSHEKPKKVTKKVHNSEVSSGTEQIIEIHSPTSSVNETSPQNTEDNLKDFTDARPRTRSMSQTMDLPPLFYHPDPHLLVTQKIRTLFSDQTPPSSSLLDDTPARQQSLSEDESIPQRVTRQRYRDDHLQAIPEAQLLSLSIQSNRKDNSANDSRSDDLENNNEFWDFHHLDLVWAKCAGYPSYPAIVVDPKLAKQTTKLNDQSIPVPKKEVLADKSAKPEFLLVNFFDSKRTWQWLPPSKLLPLGADDTDDSKLKEVKGSHLKVSVHEAYTRANKPNSMSKRRQQVLNSSSEDEADSDIENNKRVRPASSDSSTEGSDLDWTVDGNTSVKQKKKSTAGGGGANNHDTERGERNSSSPGDSWESGEDKSDDMNDSDSDSVESYNSVCISDETTSGEDEFSDGFDNTLRGGPEDRAMLEQMTEAEREVEIYRRLENRERLYERKKIYKQMKRERREKEKRERPDKARERSEKKRQRELFEINRRSERKRKLTDIKRSEAIDQLKQNRQLQKEKQENEVISEEPDYPKKKASPKKKLTVKEVFGKSGIETDEDEYDNKRGLEETQDIEDDSDGKELELGLKKSLRHLPISFVEEINKVRMSRFRLDSWVHMPYFNDVVIGSYVRIGIGSNEGKSIYRVAEIMEVVETPKVYNIINNPTNKALRLKHGSQERVFRMQFVSNADITKAEFDKWRSAVNCASMRLPTNIEIRKKLRAIEEAKAIVLNDEDIGLIVKEKERFRKLPTNYAMAKARLNAAKDKAEMAENFEEAQLLSERINEINERAEMLEKVRNKDLTRISFINERNRMHNLQREETIRIEMAERREDNPFTRRKCAPKLAPIAHLHNTSIGEGVETPEKTVTETAPKIHTLLETPVPTSGFNPASQPDPVSGLFDKTLELNGNDIPNQTPNSCRIATNHSLNLSNAHDFDIPIDFPTDMTSSLPHMNILSSQESNKVDKNALR</sequence>
<dbReference type="SMART" id="SM00249">
    <property type="entry name" value="PHD"/>
    <property type="match status" value="2"/>
</dbReference>
<evidence type="ECO:0000259" key="16">
    <source>
        <dbReference type="PROSITE" id="PS51360"/>
    </source>
</evidence>
<evidence type="ECO:0000313" key="18">
    <source>
        <dbReference type="EMBL" id="KAI6651652.1"/>
    </source>
</evidence>
<feature type="region of interest" description="Disordered" evidence="11">
    <location>
        <begin position="1"/>
        <end position="41"/>
    </location>
</feature>
<dbReference type="FunFam" id="3.30.40.10:FF:000007">
    <property type="entry name" value="Bromodomain containing 1, isoform CRA_b"/>
    <property type="match status" value="1"/>
</dbReference>
<keyword evidence="4 9" id="KW-0863">Zinc-finger</keyword>
<evidence type="ECO:0000256" key="3">
    <source>
        <dbReference type="ARBA" id="ARBA00022737"/>
    </source>
</evidence>
<feature type="coiled-coil region" evidence="10">
    <location>
        <begin position="1775"/>
        <end position="1802"/>
    </location>
</feature>
<evidence type="ECO:0000256" key="5">
    <source>
        <dbReference type="ARBA" id="ARBA00022833"/>
    </source>
</evidence>
<dbReference type="InterPro" id="IPR036128">
    <property type="entry name" value="Plus3-like_sf"/>
</dbReference>
<dbReference type="InterPro" id="IPR000313">
    <property type="entry name" value="PWWP_dom"/>
</dbReference>
<keyword evidence="19" id="KW-1185">Reference proteome</keyword>
<dbReference type="PROSITE" id="PS01359">
    <property type="entry name" value="ZF_PHD_1"/>
    <property type="match status" value="1"/>
</dbReference>
<evidence type="ECO:0000313" key="19">
    <source>
        <dbReference type="Proteomes" id="UP001165289"/>
    </source>
</evidence>
<dbReference type="InterPro" id="IPR001487">
    <property type="entry name" value="Bromodomain"/>
</dbReference>
<dbReference type="InterPro" id="IPR019787">
    <property type="entry name" value="Znf_PHD-finger"/>
</dbReference>
<dbReference type="SMART" id="SM00293">
    <property type="entry name" value="PWWP"/>
    <property type="match status" value="1"/>
</dbReference>
<dbReference type="SUPFAM" id="SSF57903">
    <property type="entry name" value="FYVE/PHD zinc finger"/>
    <property type="match status" value="1"/>
</dbReference>
<dbReference type="FunFam" id="2.30.30.140:FF:000008">
    <property type="entry name" value="Bromodomain containing 1, isoform CRA_b"/>
    <property type="match status" value="1"/>
</dbReference>
<dbReference type="PRINTS" id="PR00503">
    <property type="entry name" value="BROMODOMAIN"/>
</dbReference>
<dbReference type="PROSITE" id="PS51805">
    <property type="entry name" value="EPHD"/>
    <property type="match status" value="1"/>
</dbReference>
<dbReference type="PROSITE" id="PS50812">
    <property type="entry name" value="PWWP"/>
    <property type="match status" value="1"/>
</dbReference>